<evidence type="ECO:0000313" key="10">
    <source>
        <dbReference type="EMBL" id="KAG0589881.1"/>
    </source>
</evidence>
<dbReference type="PANTHER" id="PTHR12226:SF2">
    <property type="entry name" value="MANNOSE-P-DOLICHOL UTILIZATION DEFECT 1 PROTEIN"/>
    <property type="match status" value="1"/>
</dbReference>
<dbReference type="Pfam" id="PF04193">
    <property type="entry name" value="PQ-loop"/>
    <property type="match status" value="2"/>
</dbReference>
<evidence type="ECO:0000256" key="2">
    <source>
        <dbReference type="ARBA" id="ARBA00022448"/>
    </source>
</evidence>
<gene>
    <name evidence="10" type="ORF">KC19_1G055900</name>
</gene>
<evidence type="ECO:0000256" key="9">
    <source>
        <dbReference type="SAM" id="Phobius"/>
    </source>
</evidence>
<evidence type="ECO:0000256" key="5">
    <source>
        <dbReference type="ARBA" id="ARBA00022989"/>
    </source>
</evidence>
<evidence type="ECO:0000256" key="4">
    <source>
        <dbReference type="ARBA" id="ARBA00022737"/>
    </source>
</evidence>
<comment type="caution">
    <text evidence="10">The sequence shown here is derived from an EMBL/GenBank/DDBJ whole genome shotgun (WGS) entry which is preliminary data.</text>
</comment>
<keyword evidence="4" id="KW-0677">Repeat</keyword>
<feature type="transmembrane region" description="Helical" evidence="9">
    <location>
        <begin position="92"/>
        <end position="113"/>
    </location>
</feature>
<dbReference type="PANTHER" id="PTHR12226">
    <property type="entry name" value="MANNOSE-P-DOLICHOL UTILIZATION DEFECT 1 LEC35 -RELATED"/>
    <property type="match status" value="1"/>
</dbReference>
<dbReference type="EMBL" id="CM026421">
    <property type="protein sequence ID" value="KAG0589881.1"/>
    <property type="molecule type" value="Genomic_DNA"/>
</dbReference>
<dbReference type="Gene3D" id="1.20.1280.290">
    <property type="match status" value="2"/>
</dbReference>
<feature type="transmembrane region" description="Helical" evidence="9">
    <location>
        <begin position="35"/>
        <end position="56"/>
    </location>
</feature>
<dbReference type="AlphaFoldDB" id="A0A8T0J4Y2"/>
<evidence type="ECO:0000313" key="11">
    <source>
        <dbReference type="Proteomes" id="UP000822688"/>
    </source>
</evidence>
<dbReference type="PIRSF" id="PIRSF023381">
    <property type="entry name" value="MannP-dilichol_defect-1p"/>
    <property type="match status" value="1"/>
</dbReference>
<protein>
    <recommendedName>
        <fullName evidence="8">Mannose-P-dolichol utilization defect 1 protein homolog</fullName>
    </recommendedName>
</protein>
<proteinExistence type="inferred from homology"/>
<evidence type="ECO:0000256" key="8">
    <source>
        <dbReference type="PIRNR" id="PIRNR023381"/>
    </source>
</evidence>
<keyword evidence="3 8" id="KW-0812">Transmembrane</keyword>
<dbReference type="OrthoDB" id="271506at2759"/>
<name>A0A8T0J4Y2_CERPU</name>
<comment type="similarity">
    <text evidence="7 8">Belongs to the MPDU1 (TC 2.A.43.3) family.</text>
</comment>
<keyword evidence="5 8" id="KW-1133">Transmembrane helix</keyword>
<dbReference type="GO" id="GO:0016020">
    <property type="term" value="C:membrane"/>
    <property type="evidence" value="ECO:0007669"/>
    <property type="project" value="UniProtKB-SubCell"/>
</dbReference>
<reference evidence="10" key="1">
    <citation type="submission" date="2020-06" db="EMBL/GenBank/DDBJ databases">
        <title>WGS assembly of Ceratodon purpureus strain R40.</title>
        <authorList>
            <person name="Carey S.B."/>
            <person name="Jenkins J."/>
            <person name="Shu S."/>
            <person name="Lovell J.T."/>
            <person name="Sreedasyam A."/>
            <person name="Maumus F."/>
            <person name="Tiley G.P."/>
            <person name="Fernandez-Pozo N."/>
            <person name="Barry K."/>
            <person name="Chen C."/>
            <person name="Wang M."/>
            <person name="Lipzen A."/>
            <person name="Daum C."/>
            <person name="Saski C.A."/>
            <person name="Payton A.C."/>
            <person name="Mcbreen J.C."/>
            <person name="Conrad R.E."/>
            <person name="Kollar L.M."/>
            <person name="Olsson S."/>
            <person name="Huttunen S."/>
            <person name="Landis J.B."/>
            <person name="Wickett N.J."/>
            <person name="Johnson M.G."/>
            <person name="Rensing S.A."/>
            <person name="Grimwood J."/>
            <person name="Schmutz J."/>
            <person name="Mcdaniel S.F."/>
        </authorList>
    </citation>
    <scope>NUCLEOTIDE SEQUENCE</scope>
    <source>
        <strain evidence="10">R40</strain>
    </source>
</reference>
<dbReference type="InterPro" id="IPR016817">
    <property type="entry name" value="MannP-dilichol_defect-1"/>
</dbReference>
<feature type="transmembrane region" description="Helical" evidence="9">
    <location>
        <begin position="68"/>
        <end position="85"/>
    </location>
</feature>
<sequence>MKTEMAGMDLSCMIESIERYELPAKACVLPLLSKVLGYAIVAASVFLKLPQIYVIVKNKSIKGLSVPSFELEVAGFTIALAYCLFKQLPFSAYGELVFILAQSIACLGLIYYYSPNVGPATWLKTALYCALAPTLLGGKLDARLFEALYACQHAIFFCARLPQIYENFKNKSTGQLSFMTSFMSFAGCVVRTFTSIQENAPLSMLVGCLLGLLTHGTVCAQIVAYSSSSDAVKTEKKAKKIE</sequence>
<feature type="transmembrane region" description="Helical" evidence="9">
    <location>
        <begin position="205"/>
        <end position="225"/>
    </location>
</feature>
<evidence type="ECO:0000256" key="7">
    <source>
        <dbReference type="ARBA" id="ARBA00038475"/>
    </source>
</evidence>
<feature type="transmembrane region" description="Helical" evidence="9">
    <location>
        <begin position="176"/>
        <end position="193"/>
    </location>
</feature>
<keyword evidence="11" id="KW-1185">Reference proteome</keyword>
<dbReference type="InterPro" id="IPR006603">
    <property type="entry name" value="PQ-loop_rpt"/>
</dbReference>
<keyword evidence="2" id="KW-0813">Transport</keyword>
<accession>A0A8T0J4Y2</accession>
<evidence type="ECO:0000256" key="6">
    <source>
        <dbReference type="ARBA" id="ARBA00023136"/>
    </source>
</evidence>
<comment type="subcellular location">
    <subcellularLocation>
        <location evidence="1 8">Membrane</location>
        <topology evidence="1 8">Multi-pass membrane protein</topology>
    </subcellularLocation>
</comment>
<organism evidence="10 11">
    <name type="scientific">Ceratodon purpureus</name>
    <name type="common">Fire moss</name>
    <name type="synonym">Dicranum purpureum</name>
    <dbReference type="NCBI Taxonomy" id="3225"/>
    <lineage>
        <taxon>Eukaryota</taxon>
        <taxon>Viridiplantae</taxon>
        <taxon>Streptophyta</taxon>
        <taxon>Embryophyta</taxon>
        <taxon>Bryophyta</taxon>
        <taxon>Bryophytina</taxon>
        <taxon>Bryopsida</taxon>
        <taxon>Dicranidae</taxon>
        <taxon>Pseudoditrichales</taxon>
        <taxon>Ditrichaceae</taxon>
        <taxon>Ceratodon</taxon>
    </lineage>
</organism>
<dbReference type="Proteomes" id="UP000822688">
    <property type="component" value="Chromosome 1"/>
</dbReference>
<evidence type="ECO:0000256" key="1">
    <source>
        <dbReference type="ARBA" id="ARBA00004141"/>
    </source>
</evidence>
<evidence type="ECO:0000256" key="3">
    <source>
        <dbReference type="ARBA" id="ARBA00022692"/>
    </source>
</evidence>
<keyword evidence="6 8" id="KW-0472">Membrane</keyword>
<dbReference type="SMART" id="SM00679">
    <property type="entry name" value="CTNS"/>
    <property type="match status" value="2"/>
</dbReference>